<evidence type="ECO:0000313" key="5">
    <source>
        <dbReference type="Proteomes" id="UP000054632"/>
    </source>
</evidence>
<dbReference type="OrthoDB" id="5918501at2759"/>
<gene>
    <name evidence="3" type="ORF">T4A_7657</name>
    <name evidence="4" type="ORF">T4D_8276</name>
    <name evidence="2" type="ORF">T4E_3139</name>
</gene>
<name>A0A0V1EQW0_TRIPS</name>
<organism evidence="3 5">
    <name type="scientific">Trichinella pseudospiralis</name>
    <name type="common">Parasitic roundworm</name>
    <dbReference type="NCBI Taxonomy" id="6337"/>
    <lineage>
        <taxon>Eukaryota</taxon>
        <taxon>Metazoa</taxon>
        <taxon>Ecdysozoa</taxon>
        <taxon>Nematoda</taxon>
        <taxon>Enoplea</taxon>
        <taxon>Dorylaimia</taxon>
        <taxon>Trichinellida</taxon>
        <taxon>Trichinellidae</taxon>
        <taxon>Trichinella</taxon>
    </lineage>
</organism>
<evidence type="ECO:0000313" key="3">
    <source>
        <dbReference type="EMBL" id="KRY76117.1"/>
    </source>
</evidence>
<keyword evidence="7" id="KW-1185">Reference proteome</keyword>
<proteinExistence type="predicted"/>
<evidence type="ECO:0000313" key="4">
    <source>
        <dbReference type="EMBL" id="KRY92201.1"/>
    </source>
</evidence>
<dbReference type="Proteomes" id="UP000054815">
    <property type="component" value="Unassembled WGS sequence"/>
</dbReference>
<evidence type="ECO:0000256" key="1">
    <source>
        <dbReference type="SAM" id="MobiDB-lite"/>
    </source>
</evidence>
<reference evidence="5 6" key="1">
    <citation type="submission" date="2015-01" db="EMBL/GenBank/DDBJ databases">
        <title>Evolution of Trichinella species and genotypes.</title>
        <authorList>
            <person name="Korhonen P.K."/>
            <person name="Edoardo P."/>
            <person name="Giuseppe L.R."/>
            <person name="Gasser R.B."/>
        </authorList>
    </citation>
    <scope>NUCLEOTIDE SEQUENCE [LARGE SCALE GENOMIC DNA]</scope>
    <source>
        <strain evidence="3">ISS13</strain>
        <strain evidence="2">ISS141</strain>
        <strain evidence="4">ISS470</strain>
    </source>
</reference>
<comment type="caution">
    <text evidence="3">The sequence shown here is derived from an EMBL/GenBank/DDBJ whole genome shotgun (WGS) entry which is preliminary data.</text>
</comment>
<dbReference type="EMBL" id="JYDU01000123">
    <property type="protein sequence ID" value="KRX91960.1"/>
    <property type="molecule type" value="Genomic_DNA"/>
</dbReference>
<protein>
    <recommendedName>
        <fullName evidence="8">DNA-directed RNA polymerase III subunit RPC7</fullName>
    </recommendedName>
</protein>
<evidence type="ECO:0000313" key="6">
    <source>
        <dbReference type="Proteomes" id="UP000054815"/>
    </source>
</evidence>
<accession>A0A0V1EQW0</accession>
<feature type="region of interest" description="Disordered" evidence="1">
    <location>
        <begin position="143"/>
        <end position="205"/>
    </location>
</feature>
<dbReference type="EMBL" id="JYDR01000013">
    <property type="protein sequence ID" value="KRY76117.1"/>
    <property type="molecule type" value="Genomic_DNA"/>
</dbReference>
<evidence type="ECO:0000313" key="2">
    <source>
        <dbReference type="EMBL" id="KRX91960.1"/>
    </source>
</evidence>
<dbReference type="AlphaFoldDB" id="A0A0V1EQW0"/>
<dbReference type="Proteomes" id="UP000054632">
    <property type="component" value="Unassembled WGS sequence"/>
</dbReference>
<feature type="compositionally biased region" description="Acidic residues" evidence="1">
    <location>
        <begin position="192"/>
        <end position="205"/>
    </location>
</feature>
<feature type="compositionally biased region" description="Basic and acidic residues" evidence="1">
    <location>
        <begin position="143"/>
        <end position="157"/>
    </location>
</feature>
<dbReference type="EMBL" id="JYDT01000008">
    <property type="protein sequence ID" value="KRY92201.1"/>
    <property type="molecule type" value="Genomic_DNA"/>
</dbReference>
<sequence>MGRRKVQELSVGRMLCSEFRITEDELNKYAENLDDSIFPPLKNKPLPIMLNSSNAYMAFHIEQIRQSIRSNTEAEMYYNSTLTSTNDDGENANEFGLGRTLPAYDELFPNELISEENKAPLKYRAKNEPYYLESADLKVDEIEEKKFDDAEENKDPENPAVEDDSDSEDMADEEEPEDHDYINSYFDNGEAYLDESDEDGDAIFM</sequence>
<evidence type="ECO:0008006" key="8">
    <source>
        <dbReference type="Google" id="ProtNLM"/>
    </source>
</evidence>
<dbReference type="Proteomes" id="UP000054995">
    <property type="component" value="Unassembled WGS sequence"/>
</dbReference>
<feature type="compositionally biased region" description="Acidic residues" evidence="1">
    <location>
        <begin position="158"/>
        <end position="178"/>
    </location>
</feature>
<evidence type="ECO:0000313" key="7">
    <source>
        <dbReference type="Proteomes" id="UP000054995"/>
    </source>
</evidence>